<dbReference type="EMBL" id="VICG01000014">
    <property type="protein sequence ID" value="KAA8565199.1"/>
    <property type="molecule type" value="Genomic_DNA"/>
</dbReference>
<dbReference type="AlphaFoldDB" id="A0A5M9JBE4"/>
<feature type="coiled-coil region" evidence="1">
    <location>
        <begin position="158"/>
        <end position="185"/>
    </location>
</feature>
<feature type="region of interest" description="Disordered" evidence="2">
    <location>
        <begin position="212"/>
        <end position="231"/>
    </location>
</feature>
<evidence type="ECO:0000256" key="1">
    <source>
        <dbReference type="SAM" id="Coils"/>
    </source>
</evidence>
<keyword evidence="4" id="KW-1185">Reference proteome</keyword>
<feature type="compositionally biased region" description="Low complexity" evidence="2">
    <location>
        <begin position="117"/>
        <end position="128"/>
    </location>
</feature>
<dbReference type="Proteomes" id="UP000322873">
    <property type="component" value="Unassembled WGS sequence"/>
</dbReference>
<evidence type="ECO:0000313" key="3">
    <source>
        <dbReference type="EMBL" id="KAA8565199.1"/>
    </source>
</evidence>
<evidence type="ECO:0000256" key="2">
    <source>
        <dbReference type="SAM" id="MobiDB-lite"/>
    </source>
</evidence>
<name>A0A5M9JBE4_MONFR</name>
<organism evidence="3 4">
    <name type="scientific">Monilinia fructicola</name>
    <name type="common">Brown rot fungus</name>
    <name type="synonym">Ciboria fructicola</name>
    <dbReference type="NCBI Taxonomy" id="38448"/>
    <lineage>
        <taxon>Eukaryota</taxon>
        <taxon>Fungi</taxon>
        <taxon>Dikarya</taxon>
        <taxon>Ascomycota</taxon>
        <taxon>Pezizomycotina</taxon>
        <taxon>Leotiomycetes</taxon>
        <taxon>Helotiales</taxon>
        <taxon>Sclerotiniaceae</taxon>
        <taxon>Monilinia</taxon>
    </lineage>
</organism>
<feature type="region of interest" description="Disordered" evidence="2">
    <location>
        <begin position="104"/>
        <end position="147"/>
    </location>
</feature>
<gene>
    <name evidence="3" type="ORF">EYC84_010935</name>
</gene>
<dbReference type="VEuPathDB" id="FungiDB:MFRU_008g00380"/>
<comment type="caution">
    <text evidence="3">The sequence shown here is derived from an EMBL/GenBank/DDBJ whole genome shotgun (WGS) entry which is preliminary data.</text>
</comment>
<proteinExistence type="predicted"/>
<keyword evidence="1" id="KW-0175">Coiled coil</keyword>
<sequence length="231" mass="26540">MTALQSKARTNIRNARIFLKPLDSSNSIIAHYTESAATIQTFVSTHNPRLQLHKQTIQHYTNIHTMPALNPTQKSPERAFALQKYLLLHSQHDALQKHLTQVTASIPDSPTDRHRNSSVSSDSSNGSDAPLETLPSTFDHTQHLPREHRINSLPAVIDETVVEEIEEDEQKLKNVNQQIKTTLTDLLNCESVRADLRYRKWVQTRLMDTERELKENRSKSCERRRSEDMSL</sequence>
<evidence type="ECO:0000313" key="4">
    <source>
        <dbReference type="Proteomes" id="UP000322873"/>
    </source>
</evidence>
<accession>A0A5M9JBE4</accession>
<reference evidence="3 4" key="1">
    <citation type="submission" date="2019-06" db="EMBL/GenBank/DDBJ databases">
        <title>Genome Sequence of the Brown Rot Fungal Pathogen Monilinia fructicola.</title>
        <authorList>
            <person name="De Miccolis Angelini R.M."/>
            <person name="Landi L."/>
            <person name="Abate D."/>
            <person name="Pollastro S."/>
            <person name="Romanazzi G."/>
            <person name="Faretra F."/>
        </authorList>
    </citation>
    <scope>NUCLEOTIDE SEQUENCE [LARGE SCALE GENOMIC DNA]</scope>
    <source>
        <strain evidence="3 4">Mfrc123</strain>
    </source>
</reference>
<protein>
    <submittedName>
        <fullName evidence="3">Uncharacterized protein</fullName>
    </submittedName>
</protein>